<evidence type="ECO:0000256" key="4">
    <source>
        <dbReference type="ARBA" id="ARBA00022692"/>
    </source>
</evidence>
<evidence type="ECO:0000256" key="3">
    <source>
        <dbReference type="ARBA" id="ARBA00008749"/>
    </source>
</evidence>
<evidence type="ECO:0000256" key="10">
    <source>
        <dbReference type="ARBA" id="ARBA00023136"/>
    </source>
</evidence>
<dbReference type="GO" id="GO:0016717">
    <property type="term" value="F:oxidoreductase activity, acting on paired donors, with oxidation of a pair of donors resulting in the reduction of molecular oxygen to two molecules of water"/>
    <property type="evidence" value="ECO:0007669"/>
    <property type="project" value="InterPro"/>
</dbReference>
<keyword evidence="7" id="KW-0560">Oxidoreductase</keyword>
<dbReference type="STRING" id="1458985.BJP34_29720"/>
<gene>
    <name evidence="13" type="ORF">BJP34_29720</name>
</gene>
<reference evidence="14" key="1">
    <citation type="submission" date="2016-10" db="EMBL/GenBank/DDBJ databases">
        <title>Comparative genomics uncovers the prolific and rare metabolic potential of the cyanobacterial genus Moorea.</title>
        <authorList>
            <person name="Leao T."/>
            <person name="Castelao G."/>
            <person name="Korobeynikov A."/>
            <person name="Monroe E.A."/>
            <person name="Podell S."/>
            <person name="Glukhov E."/>
            <person name="Allen E."/>
            <person name="Gerwick W.H."/>
            <person name="Gerwick L."/>
        </authorList>
    </citation>
    <scope>NUCLEOTIDE SEQUENCE [LARGE SCALE GENOMIC DNA]</scope>
    <source>
        <strain evidence="14">PAL-8-15-08-1</strain>
    </source>
</reference>
<dbReference type="PANTHER" id="PTHR11351">
    <property type="entry name" value="ACYL-COA DESATURASE"/>
    <property type="match status" value="1"/>
</dbReference>
<sequence>METTQVSISSSTAPQVSTLQKTVVTTVIAMSPLGVIAAIVVMLLQKLNVQPLDIGLFLGMYILNFIGITVGYHRLFSHRAFHTGPFIRAFLAIAGCMAAQGPVTSWVHHHRCHHIYSDQDGDTHSPHLHQGGFWGFIQGFWHSHIAWIVNVDWQPPYKYAPDLIKDKLIRRIDNLYVFWVLLSLLIPGFLGGVLTGSVSGVLGGLIWGGAFRIFLVRQITFCVNSVCHLWGNELFTTSDMSKNNPIVAILTLGEGWHNNHHAFPNSARFGHYWWQLDLGWLFILLLQRLGLAWNVKLPSKDELQPRSI</sequence>
<dbReference type="PRINTS" id="PR00075">
    <property type="entry name" value="FACDDSATRASE"/>
</dbReference>
<evidence type="ECO:0000313" key="13">
    <source>
        <dbReference type="EMBL" id="AOX03067.1"/>
    </source>
</evidence>
<evidence type="ECO:0000256" key="2">
    <source>
        <dbReference type="ARBA" id="ARBA00004141"/>
    </source>
</evidence>
<evidence type="ECO:0000256" key="1">
    <source>
        <dbReference type="ARBA" id="ARBA00001954"/>
    </source>
</evidence>
<evidence type="ECO:0000259" key="12">
    <source>
        <dbReference type="Pfam" id="PF00487"/>
    </source>
</evidence>
<evidence type="ECO:0000256" key="9">
    <source>
        <dbReference type="ARBA" id="ARBA00023098"/>
    </source>
</evidence>
<accession>A0A1D8TZJ9</accession>
<dbReference type="Pfam" id="PF00487">
    <property type="entry name" value="FA_desaturase"/>
    <property type="match status" value="1"/>
</dbReference>
<organism evidence="13 14">
    <name type="scientific">Moorena producens PAL-8-15-08-1</name>
    <dbReference type="NCBI Taxonomy" id="1458985"/>
    <lineage>
        <taxon>Bacteria</taxon>
        <taxon>Bacillati</taxon>
        <taxon>Cyanobacteriota</taxon>
        <taxon>Cyanophyceae</taxon>
        <taxon>Coleofasciculales</taxon>
        <taxon>Coleofasciculaceae</taxon>
        <taxon>Moorena</taxon>
    </lineage>
</organism>
<feature type="transmembrane region" description="Helical" evidence="11">
    <location>
        <begin position="56"/>
        <end position="75"/>
    </location>
</feature>
<feature type="transmembrane region" description="Helical" evidence="11">
    <location>
        <begin position="23"/>
        <end position="44"/>
    </location>
</feature>
<evidence type="ECO:0000256" key="6">
    <source>
        <dbReference type="ARBA" id="ARBA00022989"/>
    </source>
</evidence>
<comment type="similarity">
    <text evidence="3">Belongs to the fatty acid desaturase type 2 family.</text>
</comment>
<proteinExistence type="inferred from homology"/>
<name>A0A1D8TZJ9_9CYAN</name>
<keyword evidence="6 11" id="KW-1133">Transmembrane helix</keyword>
<dbReference type="GO" id="GO:0006631">
    <property type="term" value="P:fatty acid metabolic process"/>
    <property type="evidence" value="ECO:0007669"/>
    <property type="project" value="UniProtKB-KW"/>
</dbReference>
<dbReference type="KEGG" id="mpro:BJP34_29720"/>
<dbReference type="InterPro" id="IPR005804">
    <property type="entry name" value="FA_desaturase_dom"/>
</dbReference>
<feature type="domain" description="Fatty acid desaturase" evidence="12">
    <location>
        <begin position="56"/>
        <end position="277"/>
    </location>
</feature>
<evidence type="ECO:0000256" key="11">
    <source>
        <dbReference type="SAM" id="Phobius"/>
    </source>
</evidence>
<comment type="subcellular location">
    <subcellularLocation>
        <location evidence="2">Membrane</location>
        <topology evidence="2">Multi-pass membrane protein</topology>
    </subcellularLocation>
</comment>
<protein>
    <recommendedName>
        <fullName evidence="12">Fatty acid desaturase domain-containing protein</fullName>
    </recommendedName>
</protein>
<feature type="transmembrane region" description="Helical" evidence="11">
    <location>
        <begin position="175"/>
        <end position="207"/>
    </location>
</feature>
<comment type="cofactor">
    <cofactor evidence="1">
        <name>Fe(2+)</name>
        <dbReference type="ChEBI" id="CHEBI:29033"/>
    </cofactor>
</comment>
<keyword evidence="5" id="KW-0276">Fatty acid metabolism</keyword>
<dbReference type="EMBL" id="CP017599">
    <property type="protein sequence ID" value="AOX03067.1"/>
    <property type="molecule type" value="Genomic_DNA"/>
</dbReference>
<dbReference type="GO" id="GO:0016020">
    <property type="term" value="C:membrane"/>
    <property type="evidence" value="ECO:0007669"/>
    <property type="project" value="UniProtKB-SubCell"/>
</dbReference>
<evidence type="ECO:0000256" key="8">
    <source>
        <dbReference type="ARBA" id="ARBA00023004"/>
    </source>
</evidence>
<dbReference type="CDD" id="cd03505">
    <property type="entry name" value="Delta9-FADS-like"/>
    <property type="match status" value="1"/>
</dbReference>
<keyword evidence="8" id="KW-0408">Iron</keyword>
<keyword evidence="4 11" id="KW-0812">Transmembrane</keyword>
<evidence type="ECO:0000256" key="7">
    <source>
        <dbReference type="ARBA" id="ARBA00023002"/>
    </source>
</evidence>
<keyword evidence="10 11" id="KW-0472">Membrane</keyword>
<evidence type="ECO:0000256" key="5">
    <source>
        <dbReference type="ARBA" id="ARBA00022832"/>
    </source>
</evidence>
<dbReference type="PANTHER" id="PTHR11351:SF3">
    <property type="entry name" value="BLL4393 PROTEIN"/>
    <property type="match status" value="1"/>
</dbReference>
<evidence type="ECO:0000313" key="14">
    <source>
        <dbReference type="Proteomes" id="UP000177870"/>
    </source>
</evidence>
<dbReference type="Proteomes" id="UP000177870">
    <property type="component" value="Chromosome"/>
</dbReference>
<dbReference type="AlphaFoldDB" id="A0A1D8TZJ9"/>
<keyword evidence="9" id="KW-0443">Lipid metabolism</keyword>
<dbReference type="InterPro" id="IPR015876">
    <property type="entry name" value="Acyl-CoA_DS"/>
</dbReference>